<sequence>MKGFKTQLPTKICSVCHRPFSWRKKWARNWDEVVYCSERCRRNKSVKS</sequence>
<protein>
    <submittedName>
        <fullName evidence="1">DUF2256 domain-containing protein</fullName>
    </submittedName>
</protein>
<evidence type="ECO:0000313" key="4">
    <source>
        <dbReference type="Proteomes" id="UP000596337"/>
    </source>
</evidence>
<organism evidence="1 4">
    <name type="scientific">Vibrio diabolicus</name>
    <dbReference type="NCBI Taxonomy" id="50719"/>
    <lineage>
        <taxon>Bacteria</taxon>
        <taxon>Pseudomonadati</taxon>
        <taxon>Pseudomonadota</taxon>
        <taxon>Gammaproteobacteria</taxon>
        <taxon>Vibrionales</taxon>
        <taxon>Vibrionaceae</taxon>
        <taxon>Vibrio</taxon>
        <taxon>Vibrio diabolicus subgroup</taxon>
    </lineage>
</organism>
<accession>A0AA92LZE2</accession>
<dbReference type="InterPro" id="IPR017136">
    <property type="entry name" value="UCP037205"/>
</dbReference>
<evidence type="ECO:0000313" key="1">
    <source>
        <dbReference type="EMBL" id="QRG85410.1"/>
    </source>
</evidence>
<dbReference type="RefSeq" id="WP_074189751.1">
    <property type="nucleotide sequence ID" value="NZ_CAJDZE010000014.1"/>
</dbReference>
<dbReference type="EMBL" id="PKPZ01000002">
    <property type="protein sequence ID" value="RPB42374.1"/>
    <property type="molecule type" value="Genomic_DNA"/>
</dbReference>
<evidence type="ECO:0000313" key="2">
    <source>
        <dbReference type="EMBL" id="RPB42374.1"/>
    </source>
</evidence>
<dbReference type="Pfam" id="PF10013">
    <property type="entry name" value="DUF2256"/>
    <property type="match status" value="1"/>
</dbReference>
<dbReference type="EMBL" id="CP069197">
    <property type="protein sequence ID" value="QRG85410.1"/>
    <property type="molecule type" value="Genomic_DNA"/>
</dbReference>
<dbReference type="AlphaFoldDB" id="A0AA92LZE2"/>
<dbReference type="PANTHER" id="PTHR37463">
    <property type="entry name" value="GSL3115 PROTEIN"/>
    <property type="match status" value="1"/>
</dbReference>
<reference evidence="1 4" key="3">
    <citation type="submission" date="2021-01" db="EMBL/GenBank/DDBJ databases">
        <title>Characterization of a novel blaVMB-2- harboring plasmid in Vibrio diabolicus.</title>
        <authorList>
            <person name="Liu M."/>
        </authorList>
    </citation>
    <scope>NUCLEOTIDE SEQUENCE [LARGE SCALE GENOMIC DNA]</scope>
    <source>
        <strain evidence="1 4">SLV18</strain>
    </source>
</reference>
<name>A0AA92LZE2_9VIBR</name>
<evidence type="ECO:0000313" key="3">
    <source>
        <dbReference type="Proteomes" id="UP000283878"/>
    </source>
</evidence>
<dbReference type="PANTHER" id="PTHR37463:SF1">
    <property type="entry name" value="DUF2256 DOMAIN-CONTAINING PROTEIN"/>
    <property type="match status" value="1"/>
</dbReference>
<gene>
    <name evidence="2" type="ORF">CYQ91_02150</name>
    <name evidence="1" type="ORF">JOS67_17325</name>
</gene>
<dbReference type="PIRSF" id="PIRSF037205">
    <property type="entry name" value="UCP037205"/>
    <property type="match status" value="1"/>
</dbReference>
<dbReference type="GeneID" id="45030377"/>
<dbReference type="Proteomes" id="UP000596337">
    <property type="component" value="Chromosome 2"/>
</dbReference>
<proteinExistence type="predicted"/>
<dbReference type="KEGG" id="vdb:AL552_02220"/>
<dbReference type="Proteomes" id="UP000283878">
    <property type="component" value="Unassembled WGS sequence"/>
</dbReference>
<reference evidence="2" key="1">
    <citation type="submission" date="2017-12" db="EMBL/GenBank/DDBJ databases">
        <authorList>
            <person name="Pipes S.E."/>
            <person name="Lovell C.R."/>
        </authorList>
    </citation>
    <scope>NUCLEOTIDE SEQUENCE</scope>
    <source>
        <strain evidence="2">JBS-8-11-1</strain>
    </source>
</reference>
<reference evidence="2 3" key="2">
    <citation type="journal article" date="2018" name="AMB Express">
        <title>Occurrence and significance of pathogenicity and fitness islands in environmental vibrios.</title>
        <authorList>
            <person name="Klein S."/>
            <person name="Pipes S."/>
            <person name="Lovell C.R."/>
        </authorList>
    </citation>
    <scope>NUCLEOTIDE SEQUENCE [LARGE SCALE GENOMIC DNA]</scope>
    <source>
        <strain evidence="2 3">JBS-8-11-1</strain>
    </source>
</reference>